<sequence>MAFRFDKLSVLIAEDTVPMQKLMASVLESLGVGYIYTASDGNRAFEQFQRFNTDIVIADWHMTPASGIDLTREIRTNTLSPNRMAPIILVTGYSALARVAEARDAGVTEFLVKPFSANDIAKRIAHVINKPRDFIDCTGYFGPDRRRRVMPDFKGPYRRFGESQQNASKSA</sequence>
<evidence type="ECO:0000259" key="3">
    <source>
        <dbReference type="PROSITE" id="PS50110"/>
    </source>
</evidence>
<dbReference type="PROSITE" id="PS50110">
    <property type="entry name" value="RESPONSE_REGULATORY"/>
    <property type="match status" value="1"/>
</dbReference>
<evidence type="ECO:0000256" key="2">
    <source>
        <dbReference type="PROSITE-ProRule" id="PRU00169"/>
    </source>
</evidence>
<keyword evidence="1 2" id="KW-0597">Phosphoprotein</keyword>
<dbReference type="HOGENOM" id="CLU_000445_69_12_5"/>
<dbReference type="EMBL" id="CP003538">
    <property type="protein sequence ID" value="AGH96933.1"/>
    <property type="molecule type" value="Genomic_DNA"/>
</dbReference>
<dbReference type="InterPro" id="IPR001789">
    <property type="entry name" value="Sig_transdc_resp-reg_receiver"/>
</dbReference>
<dbReference type="PANTHER" id="PTHR44591:SF3">
    <property type="entry name" value="RESPONSE REGULATORY DOMAIN-CONTAINING PROTEIN"/>
    <property type="match status" value="1"/>
</dbReference>
<gene>
    <name evidence="4" type="ORF">A11S_96</name>
</gene>
<organism evidence="4 5">
    <name type="scientific">Micavibrio aeruginosavorus EPB</name>
    <dbReference type="NCBI Taxonomy" id="349215"/>
    <lineage>
        <taxon>Bacteria</taxon>
        <taxon>Pseudomonadati</taxon>
        <taxon>Bdellovibrionota</taxon>
        <taxon>Bdellovibrionia</taxon>
        <taxon>Bdellovibrionales</taxon>
        <taxon>Pseudobdellovibrionaceae</taxon>
        <taxon>Micavibrio</taxon>
    </lineage>
</organism>
<evidence type="ECO:0000313" key="4">
    <source>
        <dbReference type="EMBL" id="AGH96933.1"/>
    </source>
</evidence>
<feature type="modified residue" description="4-aspartylphosphate" evidence="2">
    <location>
        <position position="59"/>
    </location>
</feature>
<dbReference type="Proteomes" id="UP000011932">
    <property type="component" value="Chromosome"/>
</dbReference>
<evidence type="ECO:0000313" key="5">
    <source>
        <dbReference type="Proteomes" id="UP000011932"/>
    </source>
</evidence>
<evidence type="ECO:0000256" key="1">
    <source>
        <dbReference type="ARBA" id="ARBA00022553"/>
    </source>
</evidence>
<feature type="domain" description="Response regulatory" evidence="3">
    <location>
        <begin position="9"/>
        <end position="128"/>
    </location>
</feature>
<name>M4VCI0_9BACT</name>
<dbReference type="OrthoDB" id="9786548at2"/>
<dbReference type="PANTHER" id="PTHR44591">
    <property type="entry name" value="STRESS RESPONSE REGULATOR PROTEIN 1"/>
    <property type="match status" value="1"/>
</dbReference>
<dbReference type="STRING" id="349215.A11S_96"/>
<dbReference type="InterPro" id="IPR011006">
    <property type="entry name" value="CheY-like_superfamily"/>
</dbReference>
<dbReference type="Gene3D" id="3.40.50.2300">
    <property type="match status" value="1"/>
</dbReference>
<dbReference type="SMART" id="SM00448">
    <property type="entry name" value="REC"/>
    <property type="match status" value="1"/>
</dbReference>
<reference evidence="4 5" key="1">
    <citation type="journal article" date="2013" name="ISME J.">
        <title>By their genes ye shall know them: genomic signatures of predatory bacteria.</title>
        <authorList>
            <person name="Pasternak Z."/>
            <person name="Pietrokovski S."/>
            <person name="Rotem O."/>
            <person name="Gophna U."/>
            <person name="Lurie-Weinberger M.N."/>
            <person name="Jurkevitch E."/>
        </authorList>
    </citation>
    <scope>NUCLEOTIDE SEQUENCE [LARGE SCALE GENOMIC DNA]</scope>
    <source>
        <strain evidence="4">EPB</strain>
    </source>
</reference>
<dbReference type="SUPFAM" id="SSF52172">
    <property type="entry name" value="CheY-like"/>
    <property type="match status" value="1"/>
</dbReference>
<dbReference type="KEGG" id="man:A11S_96"/>
<dbReference type="AlphaFoldDB" id="M4VCI0"/>
<dbReference type="RefSeq" id="WP_015466498.1">
    <property type="nucleotide sequence ID" value="NC_020812.1"/>
</dbReference>
<protein>
    <submittedName>
        <fullName evidence="4">Response regulator receiver</fullName>
    </submittedName>
</protein>
<proteinExistence type="predicted"/>
<dbReference type="GO" id="GO:0000160">
    <property type="term" value="P:phosphorelay signal transduction system"/>
    <property type="evidence" value="ECO:0007669"/>
    <property type="project" value="InterPro"/>
</dbReference>
<dbReference type="CDD" id="cd00156">
    <property type="entry name" value="REC"/>
    <property type="match status" value="1"/>
</dbReference>
<dbReference type="Pfam" id="PF00072">
    <property type="entry name" value="Response_reg"/>
    <property type="match status" value="1"/>
</dbReference>
<dbReference type="InterPro" id="IPR050595">
    <property type="entry name" value="Bact_response_regulator"/>
</dbReference>
<accession>M4VCI0</accession>